<keyword evidence="3" id="KW-0732">Signal</keyword>
<evidence type="ECO:0000313" key="6">
    <source>
        <dbReference type="EMBL" id="AAY66755.1"/>
    </source>
</evidence>
<accession>Q4PMK7</accession>
<evidence type="ECO:0000256" key="1">
    <source>
        <dbReference type="ARBA" id="ARBA00004613"/>
    </source>
</evidence>
<dbReference type="AlphaFoldDB" id="Q4PMK7"/>
<organism evidence="6">
    <name type="scientific">Ixodes scapularis</name>
    <name type="common">Black-legged tick</name>
    <name type="synonym">Deer tick</name>
    <dbReference type="NCBI Taxonomy" id="6945"/>
    <lineage>
        <taxon>Eukaryota</taxon>
        <taxon>Metazoa</taxon>
        <taxon>Ecdysozoa</taxon>
        <taxon>Arthropoda</taxon>
        <taxon>Chelicerata</taxon>
        <taxon>Arachnida</taxon>
        <taxon>Acari</taxon>
        <taxon>Parasitiformes</taxon>
        <taxon>Ixodida</taxon>
        <taxon>Ixodoidea</taxon>
        <taxon>Ixodidae</taxon>
        <taxon>Ixodinae</taxon>
        <taxon>Ixodes</taxon>
    </lineage>
</organism>
<sequence>MVDDSMKNIGHLFFIMRTTRLIVAMFVLFAICKSNVAGVEIKGAENIAPNCEKKIIGLCNNSTLGKLKQVLVNARMCQATCTYKPDPNKDTRLEGGMLIRERNYEQVHLPDGMPCSFWAKCSDGKCSCRYCDEGRSPKQPR</sequence>
<comment type="subcellular location">
    <subcellularLocation>
        <location evidence="1">Secreted</location>
    </subcellularLocation>
</comment>
<comment type="similarity">
    <text evidence="5">Belongs to the salp15 family.</text>
</comment>
<evidence type="ECO:0000256" key="2">
    <source>
        <dbReference type="ARBA" id="ARBA00022525"/>
    </source>
</evidence>
<name>Q4PMK7_IXOSC</name>
<keyword evidence="2" id="KW-0964">Secreted</keyword>
<proteinExistence type="evidence at transcript level"/>
<evidence type="ECO:0000256" key="3">
    <source>
        <dbReference type="ARBA" id="ARBA00022729"/>
    </source>
</evidence>
<dbReference type="InterPro" id="IPR021971">
    <property type="entry name" value="Salp15"/>
</dbReference>
<dbReference type="Pfam" id="PF12115">
    <property type="entry name" value="Salp15"/>
    <property type="match status" value="1"/>
</dbReference>
<evidence type="ECO:0000256" key="4">
    <source>
        <dbReference type="ARBA" id="ARBA00023180"/>
    </source>
</evidence>
<keyword evidence="4" id="KW-0325">Glycoprotein</keyword>
<protein>
    <submittedName>
        <fullName evidence="6">Putative secreted protein</fullName>
    </submittedName>
</protein>
<dbReference type="GO" id="GO:0005576">
    <property type="term" value="C:extracellular region"/>
    <property type="evidence" value="ECO:0007669"/>
    <property type="project" value="UniProtKB-SubCell"/>
</dbReference>
<dbReference type="EMBL" id="DQ066118">
    <property type="protein sequence ID" value="AAY66755.1"/>
    <property type="molecule type" value="mRNA"/>
</dbReference>
<dbReference type="VEuPathDB" id="VectorBase:ISCP_029788"/>
<reference evidence="6" key="1">
    <citation type="submission" date="2005-05" db="EMBL/GenBank/DDBJ databases">
        <authorList>
            <person name="Tseng H.-P."/>
            <person name="Hseu T.-H."/>
            <person name="Buhler D.R."/>
            <person name="Wang W.-D."/>
            <person name="Tsai H.-L."/>
            <person name="Hu C.-H."/>
        </authorList>
    </citation>
    <scope>NUCLEOTIDE SEQUENCE</scope>
    <source>
        <strain evidence="6">ISNU-cluster-310</strain>
        <tissue evidence="6">Salivary glands</tissue>
    </source>
</reference>
<evidence type="ECO:0000256" key="5">
    <source>
        <dbReference type="ARBA" id="ARBA00034321"/>
    </source>
</evidence>
<reference evidence="6" key="2">
    <citation type="journal article" date="2006" name="Insect Biochem. Mol. Biol.">
        <title>An annotated catalog of salivary gland transcripts from Ixodes scapularis ticks.</title>
        <authorList>
            <person name="Ribeiro J.M."/>
            <person name="Alarcon-Chaidez F."/>
            <person name="Francischetti I.M."/>
            <person name="Mans B.J."/>
            <person name="Mather T.N."/>
            <person name="Valenzuela J.G."/>
            <person name="Wikel S.K."/>
        </authorList>
    </citation>
    <scope>NUCLEOTIDE SEQUENCE</scope>
    <source>
        <strain evidence="6">ISNU-cluster-310</strain>
        <tissue evidence="6">Salivary glands</tissue>
    </source>
</reference>